<comment type="similarity">
    <text evidence="10 11">Belongs to the YjjX NTPase family.</text>
</comment>
<evidence type="ECO:0000256" key="7">
    <source>
        <dbReference type="ARBA" id="ARBA00023211"/>
    </source>
</evidence>
<dbReference type="EMBL" id="PXYH01000007">
    <property type="protein sequence ID" value="PSJ44550.1"/>
    <property type="molecule type" value="Genomic_DNA"/>
</dbReference>
<feature type="domain" description="Non-canonical purine NTP phosphatase/PRRC1" evidence="12">
    <location>
        <begin position="6"/>
        <end position="168"/>
    </location>
</feature>
<keyword evidence="6 11" id="KW-0546">Nucleotide metabolism</keyword>
<evidence type="ECO:0000259" key="12">
    <source>
        <dbReference type="Pfam" id="PF01931"/>
    </source>
</evidence>
<evidence type="ECO:0000313" key="13">
    <source>
        <dbReference type="EMBL" id="PSJ44550.1"/>
    </source>
</evidence>
<comment type="caution">
    <text evidence="13">The sequence shown here is derived from an EMBL/GenBank/DDBJ whole genome shotgun (WGS) entry which is preliminary data.</text>
</comment>
<dbReference type="GO" id="GO:0006772">
    <property type="term" value="P:thiamine metabolic process"/>
    <property type="evidence" value="ECO:0007669"/>
    <property type="project" value="TreeGrafter"/>
</dbReference>
<dbReference type="EC" id="3.6.1.73" evidence="11"/>
<dbReference type="GO" id="GO:0046872">
    <property type="term" value="F:metal ion binding"/>
    <property type="evidence" value="ECO:0007669"/>
    <property type="project" value="UniProtKB-KW"/>
</dbReference>
<dbReference type="Pfam" id="PF01931">
    <property type="entry name" value="NTPase_I-T"/>
    <property type="match status" value="1"/>
</dbReference>
<evidence type="ECO:0000256" key="11">
    <source>
        <dbReference type="HAMAP-Rule" id="MF_00648"/>
    </source>
</evidence>
<evidence type="ECO:0000256" key="5">
    <source>
        <dbReference type="ARBA" id="ARBA00022842"/>
    </source>
</evidence>
<dbReference type="Gene3D" id="3.90.950.10">
    <property type="match status" value="1"/>
</dbReference>
<comment type="caution">
    <text evidence="11">Lacks conserved residue(s) required for the propagation of feature annotation.</text>
</comment>
<dbReference type="SUPFAM" id="SSF52972">
    <property type="entry name" value="ITPase-like"/>
    <property type="match status" value="1"/>
</dbReference>
<sequence length="183" mass="19271">MKVIVASLNPAKLDAARQALALLFPEYPPDIAGMAVPSGVAAQPMSDEETRRGARNRALAAQRQAPGADVWIGMEGGIDRVAGRTLTFAWLQVLGPGLDNAARSASLTLPAVVAEALARGEELGDAMDRLFRLTNCKQQGGAIGVLTGNLLDRRSVYRDTLLLALAPLISPAVYALPATQTSR</sequence>
<dbReference type="Proteomes" id="UP000242181">
    <property type="component" value="Unassembled WGS sequence"/>
</dbReference>
<evidence type="ECO:0000256" key="4">
    <source>
        <dbReference type="ARBA" id="ARBA00022801"/>
    </source>
</evidence>
<dbReference type="FunFam" id="3.90.950.10:FF:000002">
    <property type="entry name" value="Inosine/xanthosine triphosphatase"/>
    <property type="match status" value="1"/>
</dbReference>
<dbReference type="InterPro" id="IPR002786">
    <property type="entry name" value="Non_canon_purine_NTPase"/>
</dbReference>
<keyword evidence="2 11" id="KW-0479">Metal-binding</keyword>
<keyword evidence="3 11" id="KW-0547">Nucleotide-binding</keyword>
<dbReference type="AlphaFoldDB" id="A0A2P7R2W1"/>
<dbReference type="PANTHER" id="PTHR34699:SF2">
    <property type="entry name" value="NON-CANONICAL PURINE NTP PHOSPHATASE_PRRC1 DOMAIN-CONTAINING PROTEIN"/>
    <property type="match status" value="1"/>
</dbReference>
<keyword evidence="4 11" id="KW-0378">Hydrolase</keyword>
<evidence type="ECO:0000256" key="8">
    <source>
        <dbReference type="ARBA" id="ARBA00048174"/>
    </source>
</evidence>
<comment type="catalytic activity">
    <reaction evidence="9 11">
        <text>XTP + H2O = XDP + phosphate + H(+)</text>
        <dbReference type="Rhea" id="RHEA:28406"/>
        <dbReference type="ChEBI" id="CHEBI:15377"/>
        <dbReference type="ChEBI" id="CHEBI:15378"/>
        <dbReference type="ChEBI" id="CHEBI:43474"/>
        <dbReference type="ChEBI" id="CHEBI:59884"/>
        <dbReference type="ChEBI" id="CHEBI:61314"/>
        <dbReference type="EC" id="3.6.1.73"/>
    </reaction>
</comment>
<keyword evidence="7 11" id="KW-0464">Manganese</keyword>
<evidence type="ECO:0000256" key="2">
    <source>
        <dbReference type="ARBA" id="ARBA00022723"/>
    </source>
</evidence>
<evidence type="ECO:0000256" key="6">
    <source>
        <dbReference type="ARBA" id="ARBA00023080"/>
    </source>
</evidence>
<comment type="cofactor">
    <cofactor evidence="11">
        <name>Mg(2+)</name>
        <dbReference type="ChEBI" id="CHEBI:18420"/>
    </cofactor>
    <cofactor evidence="11">
        <name>Mn(2+)</name>
        <dbReference type="ChEBI" id="CHEBI:29035"/>
    </cofactor>
    <text evidence="11">Binds 1 divalent metal cation per subunit; can use either Mg(2+) or Mn(2+).</text>
</comment>
<dbReference type="NCBIfam" id="NF003459">
    <property type="entry name" value="PRK05074.1"/>
    <property type="match status" value="1"/>
</dbReference>
<evidence type="ECO:0000256" key="3">
    <source>
        <dbReference type="ARBA" id="ARBA00022741"/>
    </source>
</evidence>
<dbReference type="GO" id="GO:0103023">
    <property type="term" value="F:ITPase activity"/>
    <property type="evidence" value="ECO:0007669"/>
    <property type="project" value="UniProtKB-EC"/>
</dbReference>
<dbReference type="InterPro" id="IPR026533">
    <property type="entry name" value="NTPase/PRRC1"/>
</dbReference>
<keyword evidence="5 11" id="KW-0460">Magnesium</keyword>
<comment type="cofactor">
    <cofactor evidence="1">
        <name>Mn(2+)</name>
        <dbReference type="ChEBI" id="CHEBI:29035"/>
    </cofactor>
</comment>
<dbReference type="GO" id="GO:0000166">
    <property type="term" value="F:nucleotide binding"/>
    <property type="evidence" value="ECO:0007669"/>
    <property type="project" value="UniProtKB-KW"/>
</dbReference>
<dbReference type="NCBIfam" id="TIGR00258">
    <property type="entry name" value="inosine/xanthosine triphosphatase"/>
    <property type="match status" value="1"/>
</dbReference>
<comment type="catalytic activity">
    <reaction evidence="8 11">
        <text>ITP + H2O = IDP + phosphate + H(+)</text>
        <dbReference type="Rhea" id="RHEA:28330"/>
        <dbReference type="ChEBI" id="CHEBI:15377"/>
        <dbReference type="ChEBI" id="CHEBI:15378"/>
        <dbReference type="ChEBI" id="CHEBI:43474"/>
        <dbReference type="ChEBI" id="CHEBI:58280"/>
        <dbReference type="ChEBI" id="CHEBI:61402"/>
        <dbReference type="EC" id="3.6.1.73"/>
    </reaction>
</comment>
<reference evidence="13 14" key="1">
    <citation type="submission" date="2018-03" db="EMBL/GenBank/DDBJ databases">
        <title>The draft genome of Zobellella taiwanensis JCM 13381.</title>
        <authorList>
            <person name="Liu L."/>
            <person name="Li L."/>
            <person name="Wang T."/>
            <person name="Zhang X."/>
            <person name="Liang L."/>
        </authorList>
    </citation>
    <scope>NUCLEOTIDE SEQUENCE [LARGE SCALE GENOMIC DNA]</scope>
    <source>
        <strain evidence="13 14">JCM 13381</strain>
    </source>
</reference>
<evidence type="ECO:0000313" key="14">
    <source>
        <dbReference type="Proteomes" id="UP000242181"/>
    </source>
</evidence>
<dbReference type="OrthoDB" id="6334099at2"/>
<proteinExistence type="inferred from homology"/>
<organism evidence="13 14">
    <name type="scientific">Zobellella taiwanensis</name>
    <dbReference type="NCBI Taxonomy" id="347535"/>
    <lineage>
        <taxon>Bacteria</taxon>
        <taxon>Pseudomonadati</taxon>
        <taxon>Pseudomonadota</taxon>
        <taxon>Gammaproteobacteria</taxon>
        <taxon>Aeromonadales</taxon>
        <taxon>Aeromonadaceae</taxon>
        <taxon>Zobellella</taxon>
    </lineage>
</organism>
<dbReference type="InterPro" id="IPR029001">
    <property type="entry name" value="ITPase-like_fam"/>
</dbReference>
<comment type="function">
    <text evidence="11">Phosphatase that hydrolyzes non-canonical purine nucleotides such as XTP and ITP to their respective diphosphate derivatives. Probably excludes non-canonical purines from DNA/RNA precursor pool, thus preventing their incorporation into DNA/RNA and avoiding chromosomal lesions.</text>
</comment>
<keyword evidence="14" id="KW-1185">Reference proteome</keyword>
<protein>
    <recommendedName>
        <fullName evidence="11">Inosine/xanthosine triphosphatase</fullName>
        <shortName evidence="11">ITPase/XTPase</shortName>
        <ecNumber evidence="11">3.6.1.73</ecNumber>
    </recommendedName>
    <alternativeName>
        <fullName evidence="11">Non-canonical purine NTP phosphatase</fullName>
    </alternativeName>
    <alternativeName>
        <fullName evidence="11">Non-standard purine NTP phosphatase</fullName>
    </alternativeName>
    <alternativeName>
        <fullName evidence="11">Nucleoside-triphosphate phosphatase</fullName>
        <shortName evidence="11">NTPase</shortName>
    </alternativeName>
</protein>
<name>A0A2P7R2W1_9GAMM</name>
<dbReference type="PANTHER" id="PTHR34699">
    <property type="match status" value="1"/>
</dbReference>
<comment type="subunit">
    <text evidence="11">Homodimer.</text>
</comment>
<accession>A0A2P7R2W1</accession>
<evidence type="ECO:0000256" key="9">
    <source>
        <dbReference type="ARBA" id="ARBA00048781"/>
    </source>
</evidence>
<dbReference type="InterPro" id="IPR050299">
    <property type="entry name" value="YjjX_NTPase"/>
</dbReference>
<dbReference type="RefSeq" id="WP_106452917.1">
    <property type="nucleotide sequence ID" value="NZ_PXYH01000007.1"/>
</dbReference>
<dbReference type="GO" id="GO:0009117">
    <property type="term" value="P:nucleotide metabolic process"/>
    <property type="evidence" value="ECO:0007669"/>
    <property type="project" value="UniProtKB-KW"/>
</dbReference>
<evidence type="ECO:0000256" key="10">
    <source>
        <dbReference type="ARBA" id="ARBA00060855"/>
    </source>
</evidence>
<evidence type="ECO:0000256" key="1">
    <source>
        <dbReference type="ARBA" id="ARBA00001936"/>
    </source>
</evidence>
<dbReference type="HAMAP" id="MF_00648">
    <property type="entry name" value="Non_canon_purine_NTPase_YjjX"/>
    <property type="match status" value="1"/>
</dbReference>
<gene>
    <name evidence="13" type="primary">yjjX</name>
    <name evidence="13" type="ORF">C7I36_06520</name>
</gene>